<dbReference type="InterPro" id="IPR007055">
    <property type="entry name" value="BON_dom"/>
</dbReference>
<evidence type="ECO:0000259" key="2">
    <source>
        <dbReference type="PROSITE" id="PS50914"/>
    </source>
</evidence>
<accession>A0A916J3A5</accession>
<dbReference type="PANTHER" id="PTHR34606">
    <property type="entry name" value="BON DOMAIN-CONTAINING PROTEIN"/>
    <property type="match status" value="1"/>
</dbReference>
<dbReference type="InterPro" id="IPR051686">
    <property type="entry name" value="Lipoprotein_DolP"/>
</dbReference>
<dbReference type="PANTHER" id="PTHR34606:SF16">
    <property type="entry name" value="BON DOMAIN-CONTAINING PROTEIN"/>
    <property type="match status" value="1"/>
</dbReference>
<name>A0A916J3A5_9PROT</name>
<dbReference type="PROSITE" id="PS50914">
    <property type="entry name" value="BON"/>
    <property type="match status" value="1"/>
</dbReference>
<dbReference type="Gene3D" id="3.30.1340.30">
    <property type="match status" value="1"/>
</dbReference>
<proteinExistence type="predicted"/>
<feature type="chain" id="PRO_5037571446" description="BON domain-containing protein" evidence="1">
    <location>
        <begin position="24"/>
        <end position="109"/>
    </location>
</feature>
<keyword evidence="1" id="KW-0732">Signal</keyword>
<dbReference type="RefSeq" id="WP_220635049.1">
    <property type="nucleotide sequence ID" value="NZ_CAJQUM010000001.1"/>
</dbReference>
<sequence>MKIQFATSCFVIATLLSPLAAHAEDRDADRSHPITFVKDSVITTKIKSMLADEKMKTLVHVKVDTDSRGAVVLSGTARTQEDADKAASIAREVKGVTSVTNNIQIKNDD</sequence>
<feature type="domain" description="BON" evidence="2">
    <location>
        <begin position="38"/>
        <end position="107"/>
    </location>
</feature>
<dbReference type="EMBL" id="CAJQUM010000001">
    <property type="protein sequence ID" value="CAG4883040.1"/>
    <property type="molecule type" value="Genomic_DNA"/>
</dbReference>
<gene>
    <name evidence="3" type="ORF">GTOL_10922</name>
</gene>
<dbReference type="AlphaFoldDB" id="A0A916J3A5"/>
<keyword evidence="4" id="KW-1185">Reference proteome</keyword>
<dbReference type="Proteomes" id="UP000742786">
    <property type="component" value="Unassembled WGS sequence"/>
</dbReference>
<organism evidence="3 4">
    <name type="scientific">Georgfuchsia toluolica</name>
    <dbReference type="NCBI Taxonomy" id="424218"/>
    <lineage>
        <taxon>Bacteria</taxon>
        <taxon>Pseudomonadati</taxon>
        <taxon>Pseudomonadota</taxon>
        <taxon>Betaproteobacteria</taxon>
        <taxon>Nitrosomonadales</taxon>
        <taxon>Sterolibacteriaceae</taxon>
        <taxon>Georgfuchsia</taxon>
    </lineage>
</organism>
<comment type="caution">
    <text evidence="3">The sequence shown here is derived from an EMBL/GenBank/DDBJ whole genome shotgun (WGS) entry which is preliminary data.</text>
</comment>
<protein>
    <recommendedName>
        <fullName evidence="2">BON domain-containing protein</fullName>
    </recommendedName>
</protein>
<dbReference type="Pfam" id="PF04972">
    <property type="entry name" value="BON"/>
    <property type="match status" value="1"/>
</dbReference>
<feature type="signal peptide" evidence="1">
    <location>
        <begin position="1"/>
        <end position="23"/>
    </location>
</feature>
<evidence type="ECO:0000313" key="3">
    <source>
        <dbReference type="EMBL" id="CAG4883040.1"/>
    </source>
</evidence>
<evidence type="ECO:0000313" key="4">
    <source>
        <dbReference type="Proteomes" id="UP000742786"/>
    </source>
</evidence>
<reference evidence="3" key="1">
    <citation type="submission" date="2021-04" db="EMBL/GenBank/DDBJ databases">
        <authorList>
            <person name="Hornung B."/>
        </authorList>
    </citation>
    <scope>NUCLEOTIDE SEQUENCE</scope>
    <source>
        <strain evidence="3">G5G6</strain>
    </source>
</reference>
<evidence type="ECO:0000256" key="1">
    <source>
        <dbReference type="SAM" id="SignalP"/>
    </source>
</evidence>